<dbReference type="Pfam" id="PF13401">
    <property type="entry name" value="AAA_22"/>
    <property type="match status" value="1"/>
</dbReference>
<sequence length="439" mass="48122">MIKARGETRGTALGDLAALDIEGACFAMGMALKAVVLVTEQGEAIIKGQIQRALAHAEAVYKDPRAALKAAYNGLAAEDGVVPTLITGPAGVGKSAMRTALKRTLLDQGMICIDETHPPVPHVAFAECVVKQQSSLSGVLRTLASPEIAAGHVKVSQAEMPQRCSRWLRMCGTCLFGVDETQFMAQSESASALVTKVLLGLAELQVPWFVICNYSLIWKLRNRRPAEAQQRLLADPVVLLPDAPQSADWQRLLEEYQVVLGPAAGFKLMDHPIELWNYCAGLKRKLRSLVVLAYRKARSDGASVMRWDHVIKAFESDKYSVAREDVNRLIACAGQSGVLRLDLRCPFDGPEIRNKTEVYAAKLREARRETVSNAAILASMNAQERRAVEEIQKAAEPPAPSGKVVHLERPKRQRRTLDSLLEAGQDFMASRPKKQGAKR</sequence>
<protein>
    <submittedName>
        <fullName evidence="3">AAA family ATPase</fullName>
    </submittedName>
</protein>
<dbReference type="RefSeq" id="WP_394508905.1">
    <property type="nucleotide sequence ID" value="NZ_JBIGHX010000001.1"/>
</dbReference>
<gene>
    <name evidence="3" type="ORF">ACG04Q_00900</name>
</gene>
<feature type="domain" description="ORC1/DEAH AAA+ ATPase" evidence="2">
    <location>
        <begin position="84"/>
        <end position="192"/>
    </location>
</feature>
<evidence type="ECO:0000313" key="4">
    <source>
        <dbReference type="Proteomes" id="UP001606302"/>
    </source>
</evidence>
<evidence type="ECO:0000313" key="3">
    <source>
        <dbReference type="EMBL" id="MFG6460106.1"/>
    </source>
</evidence>
<reference evidence="3 4" key="1">
    <citation type="submission" date="2024-08" db="EMBL/GenBank/DDBJ databases">
        <authorList>
            <person name="Lu H."/>
        </authorList>
    </citation>
    <scope>NUCLEOTIDE SEQUENCE [LARGE SCALE GENOMIC DNA]</scope>
    <source>
        <strain evidence="3 4">DXS20W</strain>
    </source>
</reference>
<name>A0ABW7GE57_9BURK</name>
<comment type="caution">
    <text evidence="3">The sequence shown here is derived from an EMBL/GenBank/DDBJ whole genome shotgun (WGS) entry which is preliminary data.</text>
</comment>
<feature type="region of interest" description="Disordered" evidence="1">
    <location>
        <begin position="393"/>
        <end position="439"/>
    </location>
</feature>
<dbReference type="SUPFAM" id="SSF52540">
    <property type="entry name" value="P-loop containing nucleoside triphosphate hydrolases"/>
    <property type="match status" value="1"/>
</dbReference>
<organism evidence="3 4">
    <name type="scientific">Pelomonas lactea</name>
    <dbReference type="NCBI Taxonomy" id="3299030"/>
    <lineage>
        <taxon>Bacteria</taxon>
        <taxon>Pseudomonadati</taxon>
        <taxon>Pseudomonadota</taxon>
        <taxon>Betaproteobacteria</taxon>
        <taxon>Burkholderiales</taxon>
        <taxon>Sphaerotilaceae</taxon>
        <taxon>Roseateles</taxon>
    </lineage>
</organism>
<dbReference type="InterPro" id="IPR027417">
    <property type="entry name" value="P-loop_NTPase"/>
</dbReference>
<dbReference type="Proteomes" id="UP001606302">
    <property type="component" value="Unassembled WGS sequence"/>
</dbReference>
<dbReference type="EMBL" id="JBIGHX010000001">
    <property type="protein sequence ID" value="MFG6460106.1"/>
    <property type="molecule type" value="Genomic_DNA"/>
</dbReference>
<dbReference type="InterPro" id="IPR049945">
    <property type="entry name" value="AAA_22"/>
</dbReference>
<accession>A0ABW7GE57</accession>
<evidence type="ECO:0000256" key="1">
    <source>
        <dbReference type="SAM" id="MobiDB-lite"/>
    </source>
</evidence>
<evidence type="ECO:0000259" key="2">
    <source>
        <dbReference type="Pfam" id="PF13401"/>
    </source>
</evidence>
<keyword evidence="4" id="KW-1185">Reference proteome</keyword>
<proteinExistence type="predicted"/>